<keyword evidence="5" id="KW-0158">Chromosome</keyword>
<dbReference type="KEGG" id="bfo:118405069"/>
<dbReference type="CDD" id="cd23836">
    <property type="entry name" value="DRWD-C_CENP-O"/>
    <property type="match status" value="1"/>
</dbReference>
<dbReference type="OMA" id="MEWANDG"/>
<evidence type="ECO:0000256" key="4">
    <source>
        <dbReference type="ARBA" id="ARBA00016395"/>
    </source>
</evidence>
<proteinExistence type="inferred from homology"/>
<dbReference type="PANTHER" id="PTHR14582:SF1">
    <property type="entry name" value="CENTROMERE PROTEIN O"/>
    <property type="match status" value="1"/>
</dbReference>
<protein>
    <recommendedName>
        <fullName evidence="4">Centromere protein O</fullName>
    </recommendedName>
</protein>
<evidence type="ECO:0000313" key="10">
    <source>
        <dbReference type="RefSeq" id="XP_035660363.1"/>
    </source>
</evidence>
<keyword evidence="6" id="KW-0539">Nucleus</keyword>
<dbReference type="PANTHER" id="PTHR14582">
    <property type="entry name" value="INNER KINETOCHORE SUBUNIT MAL2"/>
    <property type="match status" value="1"/>
</dbReference>
<evidence type="ECO:0000256" key="3">
    <source>
        <dbReference type="ARBA" id="ARBA00007321"/>
    </source>
</evidence>
<dbReference type="OrthoDB" id="10050372at2759"/>
<reference evidence="10" key="2">
    <citation type="submission" date="2025-08" db="UniProtKB">
        <authorList>
            <consortium name="RefSeq"/>
        </authorList>
    </citation>
    <scope>IDENTIFICATION</scope>
    <source>
        <strain evidence="10">S238N-H82</strain>
        <tissue evidence="10">Testes</tissue>
    </source>
</reference>
<accession>A0A9J7HJ25</accession>
<dbReference type="GeneID" id="118405069"/>
<sequence>MRPEKGGMLEFLQQLDAKATKLTSYHGDDDNPQGHPKKGQVQKQNKEGQPERTSDDDATAEMETLIQNLQEKKKQLKQKLHTGPKQVFGSLDNKKLRRFKVKTEADRPCLRRAADYIKQRKAELLKEAYSFAGISMTRESESCVSVTWGTFYSGQYRESYQAQIQVSHKLKIRQHTLPTFLPLEELISAHLNSDLKRFLWAVGDHLNAFVSRREQLAQAKTSYSDLLQGEVEASAGCDVLKLTLRAEEHHYHTTLTYKDGLSTRPTTVEVEDDDQSTDVEEATPRIQEAFLSKSLPDALTDIATYLNRSL</sequence>
<keyword evidence="9" id="KW-1185">Reference proteome</keyword>
<keyword evidence="7" id="KW-0137">Centromere</keyword>
<dbReference type="GO" id="GO:0005634">
    <property type="term" value="C:nucleus"/>
    <property type="evidence" value="ECO:0007669"/>
    <property type="project" value="UniProtKB-SubCell"/>
</dbReference>
<dbReference type="CDD" id="cd23835">
    <property type="entry name" value="DRWD-N_CENP-O"/>
    <property type="match status" value="1"/>
</dbReference>
<dbReference type="Pfam" id="PF09496">
    <property type="entry name" value="CENP-O"/>
    <property type="match status" value="1"/>
</dbReference>
<feature type="compositionally biased region" description="Basic and acidic residues" evidence="8">
    <location>
        <begin position="44"/>
        <end position="55"/>
    </location>
</feature>
<evidence type="ECO:0000256" key="7">
    <source>
        <dbReference type="ARBA" id="ARBA00023328"/>
    </source>
</evidence>
<name>A0A9J7HJ25_BRAFL</name>
<reference evidence="9" key="1">
    <citation type="journal article" date="2020" name="Nat. Ecol. Evol.">
        <title>Deeply conserved synteny resolves early events in vertebrate evolution.</title>
        <authorList>
            <person name="Simakov O."/>
            <person name="Marletaz F."/>
            <person name="Yue J.X."/>
            <person name="O'Connell B."/>
            <person name="Jenkins J."/>
            <person name="Brandt A."/>
            <person name="Calef R."/>
            <person name="Tung C.H."/>
            <person name="Huang T.K."/>
            <person name="Schmutz J."/>
            <person name="Satoh N."/>
            <person name="Yu J.K."/>
            <person name="Putnam N.H."/>
            <person name="Green R.E."/>
            <person name="Rokhsar D.S."/>
        </authorList>
    </citation>
    <scope>NUCLEOTIDE SEQUENCE [LARGE SCALE GENOMIC DNA]</scope>
    <source>
        <strain evidence="9">S238N-H82</strain>
    </source>
</reference>
<evidence type="ECO:0000256" key="6">
    <source>
        <dbReference type="ARBA" id="ARBA00023242"/>
    </source>
</evidence>
<organism evidence="9 10">
    <name type="scientific">Branchiostoma floridae</name>
    <name type="common">Florida lancelet</name>
    <name type="synonym">Amphioxus</name>
    <dbReference type="NCBI Taxonomy" id="7739"/>
    <lineage>
        <taxon>Eukaryota</taxon>
        <taxon>Metazoa</taxon>
        <taxon>Chordata</taxon>
        <taxon>Cephalochordata</taxon>
        <taxon>Leptocardii</taxon>
        <taxon>Amphioxiformes</taxon>
        <taxon>Branchiostomatidae</taxon>
        <taxon>Branchiostoma</taxon>
    </lineage>
</organism>
<feature type="region of interest" description="Disordered" evidence="8">
    <location>
        <begin position="19"/>
        <end position="57"/>
    </location>
</feature>
<evidence type="ECO:0000256" key="1">
    <source>
        <dbReference type="ARBA" id="ARBA00004123"/>
    </source>
</evidence>
<dbReference type="Proteomes" id="UP000001554">
    <property type="component" value="Chromosome 17"/>
</dbReference>
<comment type="subcellular location">
    <subcellularLocation>
        <location evidence="2">Chromosome</location>
        <location evidence="2">Centromere</location>
    </subcellularLocation>
    <subcellularLocation>
        <location evidence="1">Nucleus</location>
    </subcellularLocation>
</comment>
<dbReference type="AlphaFoldDB" id="A0A9J7HJ25"/>
<evidence type="ECO:0000256" key="2">
    <source>
        <dbReference type="ARBA" id="ARBA00004584"/>
    </source>
</evidence>
<evidence type="ECO:0000256" key="5">
    <source>
        <dbReference type="ARBA" id="ARBA00022454"/>
    </source>
</evidence>
<gene>
    <name evidence="10" type="primary">LOC118405069</name>
</gene>
<dbReference type="RefSeq" id="XP_035660363.1">
    <property type="nucleotide sequence ID" value="XM_035804470.1"/>
</dbReference>
<dbReference type="GO" id="GO:0031511">
    <property type="term" value="C:Mis6-Sim4 complex"/>
    <property type="evidence" value="ECO:0000318"/>
    <property type="project" value="GO_Central"/>
</dbReference>
<comment type="similarity">
    <text evidence="3">Belongs to the CENP-O/MCM21 family.</text>
</comment>
<evidence type="ECO:0000313" key="9">
    <source>
        <dbReference type="Proteomes" id="UP000001554"/>
    </source>
</evidence>
<dbReference type="InterPro" id="IPR018464">
    <property type="entry name" value="CENP-O"/>
</dbReference>
<evidence type="ECO:0000256" key="8">
    <source>
        <dbReference type="SAM" id="MobiDB-lite"/>
    </source>
</evidence>